<feature type="region of interest" description="Disordered" evidence="1">
    <location>
        <begin position="1"/>
        <end position="48"/>
    </location>
</feature>
<evidence type="ECO:0000256" key="1">
    <source>
        <dbReference type="SAM" id="MobiDB-lite"/>
    </source>
</evidence>
<proteinExistence type="predicted"/>
<feature type="region of interest" description="Disordered" evidence="1">
    <location>
        <begin position="428"/>
        <end position="447"/>
    </location>
</feature>
<feature type="compositionally biased region" description="Basic and acidic residues" evidence="1">
    <location>
        <begin position="13"/>
        <end position="27"/>
    </location>
</feature>
<evidence type="ECO:0000313" key="2">
    <source>
        <dbReference type="Proteomes" id="UP000887561"/>
    </source>
</evidence>
<name>A0A915MQ27_MELJA</name>
<protein>
    <submittedName>
        <fullName evidence="3">Uncharacterized protein</fullName>
    </submittedName>
</protein>
<dbReference type="AlphaFoldDB" id="A0A915MQ27"/>
<reference evidence="3" key="1">
    <citation type="submission" date="2022-11" db="UniProtKB">
        <authorList>
            <consortium name="WormBaseParasite"/>
        </authorList>
    </citation>
    <scope>IDENTIFICATION</scope>
</reference>
<feature type="region of interest" description="Disordered" evidence="1">
    <location>
        <begin position="148"/>
        <end position="181"/>
    </location>
</feature>
<keyword evidence="2" id="KW-1185">Reference proteome</keyword>
<evidence type="ECO:0000313" key="3">
    <source>
        <dbReference type="WBParaSite" id="scaffold4856_cov173.g8752"/>
    </source>
</evidence>
<organism evidence="2 3">
    <name type="scientific">Meloidogyne javanica</name>
    <name type="common">Root-knot nematode worm</name>
    <dbReference type="NCBI Taxonomy" id="6303"/>
    <lineage>
        <taxon>Eukaryota</taxon>
        <taxon>Metazoa</taxon>
        <taxon>Ecdysozoa</taxon>
        <taxon>Nematoda</taxon>
        <taxon>Chromadorea</taxon>
        <taxon>Rhabditida</taxon>
        <taxon>Tylenchina</taxon>
        <taxon>Tylenchomorpha</taxon>
        <taxon>Tylenchoidea</taxon>
        <taxon>Meloidogynidae</taxon>
        <taxon>Meloidogyninae</taxon>
        <taxon>Meloidogyne</taxon>
        <taxon>Meloidogyne incognita group</taxon>
    </lineage>
</organism>
<dbReference type="WBParaSite" id="scaffold4856_cov173.g8752">
    <property type="protein sequence ID" value="scaffold4856_cov173.g8752"/>
    <property type="gene ID" value="scaffold4856_cov173.g8752"/>
</dbReference>
<sequence length="940" mass="108244">MRNVLSQKFRRHQVTERNETTIVKKSDSSSNTGGESSGPKEFSRRSSMRDEINVEQCYSESSNAPRILHATQSLNDARTTPQSSMSAKYSREYPSILREQNLTKEKKSYRHSIMIPIERTNKESTEQSENFLRRQQQKLYKLRGESLRKFGQTNTPQGLDEQQRRARQHASLPPMGRQNQYPQENIPHQLPFELIIDRYPPQLVRSIDKTKQLDIWTVSDSGIYHKRHEFPQESSFGFSPFPVHGPFMAEELMLEQESKIIQRQESKVSGCYDSANQYYSGNVNGQTVGMSSSNIMSSSDELWHSAYECFPQQKKFTPQPQLQQPKIPQIQDEQKQQNNKIQTMSILAEENGSECNIQKNFHLKNILVTNLNVSGCFSERIVLFVKIPKIMASNILGPQIETSTLSEQQANEEVRLIMYKGTKPKTKLMSKSVESTGTLEGEENRRESERIVYPVRVEISGPVHFLHATNMNVMNSSDNPTDYSIQTSMTSSGGMKEFRQGTFETQEKSNKDKDKRIFDNTSEGIYLRDDGINKKEGNFNNYRGKFSTLQTSNHQFRQPGFQEKIYKTRSFNNDELPRLIEQSQYEELRRALLEEYKKNNAEVERIENVILSISERIKLPNEPVTKAQAEAKEELLRVRLARMILNLDPDFEPKQNFKENLKRDNVDLSNENVFADIALEEPIGLLREKLALLEHRLLSEQQLEINDQLIRIDLTPPPLQNLEQKRRKESLSQRSDEISRMTPLIVMLRHKLNALDDLCHKEQLKANSTNISGRLTPYEERKTVFDLLVRINEEIDTIHKLCREENVKERIEIVLKKVSSSIDKIMETLKNMSTATTVATSRQPSISSLSETKQNILNVPPKPKSLTSSIEERIGPLYSIIEEDPSSSKQTNISKQRVNAVELSAHLDRPYESTSRVNAFIPLLTTRTATRIESPPLVNL</sequence>
<accession>A0A915MQ27</accession>
<dbReference type="Proteomes" id="UP000887561">
    <property type="component" value="Unplaced"/>
</dbReference>